<dbReference type="SMART" id="SM01007">
    <property type="entry name" value="Aldolase_II"/>
    <property type="match status" value="1"/>
</dbReference>
<organism evidence="4 5">
    <name type="scientific">Enterococcus avium</name>
    <name type="common">Streptococcus avium</name>
    <dbReference type="NCBI Taxonomy" id="33945"/>
    <lineage>
        <taxon>Bacteria</taxon>
        <taxon>Bacillati</taxon>
        <taxon>Bacillota</taxon>
        <taxon>Bacilli</taxon>
        <taxon>Lactobacillales</taxon>
        <taxon>Enterococcaceae</taxon>
        <taxon>Enterococcus</taxon>
    </lineage>
</organism>
<dbReference type="SUPFAM" id="SSF53639">
    <property type="entry name" value="AraD/HMP-PK domain-like"/>
    <property type="match status" value="1"/>
</dbReference>
<keyword evidence="2" id="KW-0456">Lyase</keyword>
<dbReference type="InterPro" id="IPR036409">
    <property type="entry name" value="Aldolase_II/adducin_N_sf"/>
</dbReference>
<dbReference type="AlphaFoldDB" id="A0A437UJQ5"/>
<dbReference type="GO" id="GO:0019323">
    <property type="term" value="P:pentose catabolic process"/>
    <property type="evidence" value="ECO:0007669"/>
    <property type="project" value="TreeGrafter"/>
</dbReference>
<dbReference type="EMBL" id="RYZS01000001">
    <property type="protein sequence ID" value="RVU93781.1"/>
    <property type="molecule type" value="Genomic_DNA"/>
</dbReference>
<dbReference type="Proteomes" id="UP000288388">
    <property type="component" value="Unassembled WGS sequence"/>
</dbReference>
<dbReference type="InterPro" id="IPR050197">
    <property type="entry name" value="Aldolase_class_II_sugar_metab"/>
</dbReference>
<sequence>MLEKEKAEIIAAGVKLDRYGLISLSGGNVSMRIDKETLLVTPSGMMYEEMVPEDVLVMALDGTIIEGKRRPSVDTIAIRYIFQKLPAVNAVIHTHQPYATGIGLVVDRIDCDVTTLANTAKGHVNVAPYSSAASIDMGYAVVDHIGDQLAVVLKNHGVVTIGKSLKEALYAAVYLEEAAKTLYVAHSYGGKVAKLNEEQIQTAVEVFKDYGQVKG</sequence>
<dbReference type="InterPro" id="IPR001303">
    <property type="entry name" value="Aldolase_II/adducin_N"/>
</dbReference>
<evidence type="ECO:0000256" key="2">
    <source>
        <dbReference type="ARBA" id="ARBA00023239"/>
    </source>
</evidence>
<proteinExistence type="predicted"/>
<evidence type="ECO:0000259" key="3">
    <source>
        <dbReference type="SMART" id="SM01007"/>
    </source>
</evidence>
<dbReference type="Pfam" id="PF00596">
    <property type="entry name" value="Aldolase_II"/>
    <property type="match status" value="1"/>
</dbReference>
<comment type="caution">
    <text evidence="4">The sequence shown here is derived from an EMBL/GenBank/DDBJ whole genome shotgun (WGS) entry which is preliminary data.</text>
</comment>
<protein>
    <submittedName>
        <fullName evidence="4">Class II aldolase/adducin family protein</fullName>
    </submittedName>
</protein>
<keyword evidence="1" id="KW-0479">Metal-binding</keyword>
<dbReference type="GO" id="GO:0005829">
    <property type="term" value="C:cytosol"/>
    <property type="evidence" value="ECO:0007669"/>
    <property type="project" value="TreeGrafter"/>
</dbReference>
<evidence type="ECO:0000313" key="5">
    <source>
        <dbReference type="Proteomes" id="UP000288388"/>
    </source>
</evidence>
<dbReference type="PANTHER" id="PTHR22789:SF0">
    <property type="entry name" value="3-OXO-TETRONATE 4-PHOSPHATE DECARBOXYLASE-RELATED"/>
    <property type="match status" value="1"/>
</dbReference>
<dbReference type="GO" id="GO:0016832">
    <property type="term" value="F:aldehyde-lyase activity"/>
    <property type="evidence" value="ECO:0007669"/>
    <property type="project" value="TreeGrafter"/>
</dbReference>
<feature type="domain" description="Class II aldolase/adducin N-terminal" evidence="3">
    <location>
        <begin position="7"/>
        <end position="183"/>
    </location>
</feature>
<evidence type="ECO:0000313" key="4">
    <source>
        <dbReference type="EMBL" id="RVU93781.1"/>
    </source>
</evidence>
<name>A0A437UJQ5_ENTAV</name>
<dbReference type="GO" id="GO:0046872">
    <property type="term" value="F:metal ion binding"/>
    <property type="evidence" value="ECO:0007669"/>
    <property type="project" value="UniProtKB-KW"/>
</dbReference>
<dbReference type="RefSeq" id="WP_127978169.1">
    <property type="nucleotide sequence ID" value="NZ_JAEMPA010000324.1"/>
</dbReference>
<dbReference type="Gene3D" id="3.40.225.10">
    <property type="entry name" value="Class II aldolase/adducin N-terminal domain"/>
    <property type="match status" value="1"/>
</dbReference>
<reference evidence="4 5" key="1">
    <citation type="submission" date="2018-12" db="EMBL/GenBank/DDBJ databases">
        <title>A novel vanA-carrying plasmid in a clinical isolate of Enterococcus avium.</title>
        <authorList>
            <person name="Bernasconi O.J."/>
            <person name="Luzzaro F."/>
            <person name="Endimiani A."/>
        </authorList>
    </citation>
    <scope>NUCLEOTIDE SEQUENCE [LARGE SCALE GENOMIC DNA]</scope>
    <source>
        <strain evidence="4 5">LC0559/18</strain>
    </source>
</reference>
<gene>
    <name evidence="4" type="ORF">EK398_02260</name>
</gene>
<dbReference type="PANTHER" id="PTHR22789">
    <property type="entry name" value="FUCULOSE PHOSPHATE ALDOLASE"/>
    <property type="match status" value="1"/>
</dbReference>
<evidence type="ECO:0000256" key="1">
    <source>
        <dbReference type="ARBA" id="ARBA00022723"/>
    </source>
</evidence>
<accession>A0A437UJQ5</accession>